<name>A0A5C8ZMS2_9GAMM</name>
<feature type="transmembrane region" description="Helical" evidence="1">
    <location>
        <begin position="171"/>
        <end position="191"/>
    </location>
</feature>
<keyword evidence="1" id="KW-0472">Membrane</keyword>
<keyword evidence="1" id="KW-1133">Transmembrane helix</keyword>
<keyword evidence="3" id="KW-1185">Reference proteome</keyword>
<keyword evidence="1" id="KW-0812">Transmembrane</keyword>
<dbReference type="EMBL" id="VRZA01000010">
    <property type="protein sequence ID" value="TXS89495.1"/>
    <property type="molecule type" value="Genomic_DNA"/>
</dbReference>
<sequence>MTFYLVTQHSFSDPQPQEQAIMIDALRELLGPWYLYIKFVHVTFVMVWVFSTAHAYAYYVVPVFKAWRRNPEDEDVIELRDWVMERFDQGVIMEHVAYPIILITGPLLFIAGGWNSSSDWLMLKLAIVVLITLPIEILDYHLSHFGGAKANIRATGDKEAYEAGIHLHWYFLLYSSPVIMPAALLIVFLAITKFSF</sequence>
<evidence type="ECO:0000313" key="2">
    <source>
        <dbReference type="EMBL" id="TXS89495.1"/>
    </source>
</evidence>
<dbReference type="Proteomes" id="UP000321039">
    <property type="component" value="Unassembled WGS sequence"/>
</dbReference>
<proteinExistence type="predicted"/>
<protein>
    <submittedName>
        <fullName evidence="2">Uncharacterized protein</fullName>
    </submittedName>
</protein>
<organism evidence="2 3">
    <name type="scientific">Parahaliea maris</name>
    <dbReference type="NCBI Taxonomy" id="2716870"/>
    <lineage>
        <taxon>Bacteria</taxon>
        <taxon>Pseudomonadati</taxon>
        <taxon>Pseudomonadota</taxon>
        <taxon>Gammaproteobacteria</taxon>
        <taxon>Cellvibrionales</taxon>
        <taxon>Halieaceae</taxon>
        <taxon>Parahaliea</taxon>
    </lineage>
</organism>
<feature type="transmembrane region" description="Helical" evidence="1">
    <location>
        <begin position="96"/>
        <end position="114"/>
    </location>
</feature>
<dbReference type="AlphaFoldDB" id="A0A5C8ZMS2"/>
<evidence type="ECO:0000313" key="3">
    <source>
        <dbReference type="Proteomes" id="UP000321039"/>
    </source>
</evidence>
<accession>A0A5C8ZMS2</accession>
<evidence type="ECO:0000256" key="1">
    <source>
        <dbReference type="SAM" id="Phobius"/>
    </source>
</evidence>
<comment type="caution">
    <text evidence="2">The sequence shown here is derived from an EMBL/GenBank/DDBJ whole genome shotgun (WGS) entry which is preliminary data.</text>
</comment>
<gene>
    <name evidence="2" type="ORF">FV139_19590</name>
</gene>
<feature type="transmembrane region" description="Helical" evidence="1">
    <location>
        <begin position="39"/>
        <end position="61"/>
    </location>
</feature>
<feature type="transmembrane region" description="Helical" evidence="1">
    <location>
        <begin position="120"/>
        <end position="138"/>
    </location>
</feature>
<reference evidence="2 3" key="1">
    <citation type="submission" date="2019-08" db="EMBL/GenBank/DDBJ databases">
        <title>Parahaliea maris sp. nov., isolated from the surface seawater.</title>
        <authorList>
            <person name="Liu Y."/>
        </authorList>
    </citation>
    <scope>NUCLEOTIDE SEQUENCE [LARGE SCALE GENOMIC DNA]</scope>
    <source>
        <strain evidence="2 3">HSLHS9</strain>
    </source>
</reference>